<dbReference type="SUPFAM" id="SSF51197">
    <property type="entry name" value="Clavaminate synthase-like"/>
    <property type="match status" value="1"/>
</dbReference>
<dbReference type="Pfam" id="PF08007">
    <property type="entry name" value="JmjC_2"/>
    <property type="match status" value="1"/>
</dbReference>
<accession>A0A382R8F8</accession>
<feature type="domain" description="JmjC" evidence="1">
    <location>
        <begin position="103"/>
        <end position="252"/>
    </location>
</feature>
<dbReference type="AlphaFoldDB" id="A0A382R8F8"/>
<reference evidence="2" key="1">
    <citation type="submission" date="2018-05" db="EMBL/GenBank/DDBJ databases">
        <authorList>
            <person name="Lanie J.A."/>
            <person name="Ng W.-L."/>
            <person name="Kazmierczak K.M."/>
            <person name="Andrzejewski T.M."/>
            <person name="Davidsen T.M."/>
            <person name="Wayne K.J."/>
            <person name="Tettelin H."/>
            <person name="Glass J.I."/>
            <person name="Rusch D."/>
            <person name="Podicherti R."/>
            <person name="Tsui H.-C.T."/>
            <person name="Winkler M.E."/>
        </authorList>
    </citation>
    <scope>NUCLEOTIDE SEQUENCE</scope>
</reference>
<sequence>MPKDPFIEHLMECEIDQIQTFNAATDLDEIQCYFNVEKKPFVVKNVISSDIDLKYLEKHFGNQDVIALNDNSDKETLLLSKLIDKVNLGKKYRLRANTKIGNQLGPHLDTTYLEQVKGSDSHLFDHLLSFGKTSRQHTLFLSTNGCTFAKHAHIISGLIIHLHGHKTWYVSRSYDSFGSIKYKRLVYPNPLYITDKDPADEIAFTVEPGDMMYMPAYWFHYTHSNDVNISYNHFFTERVQYYLDRTFLMFMYQLFTNPIHSFIKAVRKEPEEHIFDRQHIID</sequence>
<evidence type="ECO:0000259" key="1">
    <source>
        <dbReference type="PROSITE" id="PS51184"/>
    </source>
</evidence>
<evidence type="ECO:0000313" key="2">
    <source>
        <dbReference type="EMBL" id="SVC94004.1"/>
    </source>
</evidence>
<dbReference type="InterPro" id="IPR003347">
    <property type="entry name" value="JmjC_dom"/>
</dbReference>
<proteinExistence type="predicted"/>
<gene>
    <name evidence="2" type="ORF">METZ01_LOCUS346858</name>
</gene>
<protein>
    <recommendedName>
        <fullName evidence="1">JmjC domain-containing protein</fullName>
    </recommendedName>
</protein>
<organism evidence="2">
    <name type="scientific">marine metagenome</name>
    <dbReference type="NCBI Taxonomy" id="408172"/>
    <lineage>
        <taxon>unclassified sequences</taxon>
        <taxon>metagenomes</taxon>
        <taxon>ecological metagenomes</taxon>
    </lineage>
</organism>
<name>A0A382R8F8_9ZZZZ</name>
<dbReference type="Gene3D" id="2.60.120.650">
    <property type="entry name" value="Cupin"/>
    <property type="match status" value="1"/>
</dbReference>
<dbReference type="SMART" id="SM00558">
    <property type="entry name" value="JmjC"/>
    <property type="match status" value="1"/>
</dbReference>
<feature type="non-terminal residue" evidence="2">
    <location>
        <position position="282"/>
    </location>
</feature>
<dbReference type="EMBL" id="UINC01119874">
    <property type="protein sequence ID" value="SVC94004.1"/>
    <property type="molecule type" value="Genomic_DNA"/>
</dbReference>
<dbReference type="PROSITE" id="PS51184">
    <property type="entry name" value="JMJC"/>
    <property type="match status" value="1"/>
</dbReference>